<evidence type="ECO:0008006" key="4">
    <source>
        <dbReference type="Google" id="ProtNLM"/>
    </source>
</evidence>
<dbReference type="EMBL" id="VAFL01000010">
    <property type="protein sequence ID" value="TKW65819.1"/>
    <property type="molecule type" value="Genomic_DNA"/>
</dbReference>
<evidence type="ECO:0000313" key="3">
    <source>
        <dbReference type="Proteomes" id="UP000315344"/>
    </source>
</evidence>
<dbReference type="Proteomes" id="UP000315344">
    <property type="component" value="Unassembled WGS sequence"/>
</dbReference>
<evidence type="ECO:0000256" key="1">
    <source>
        <dbReference type="SAM" id="SignalP"/>
    </source>
</evidence>
<evidence type="ECO:0000313" key="2">
    <source>
        <dbReference type="EMBL" id="TKW65819.1"/>
    </source>
</evidence>
<dbReference type="AlphaFoldDB" id="A0A533I297"/>
<organism evidence="2 3">
    <name type="scientific">Paracoccus denitrificans</name>
    <dbReference type="NCBI Taxonomy" id="266"/>
    <lineage>
        <taxon>Bacteria</taxon>
        <taxon>Pseudomonadati</taxon>
        <taxon>Pseudomonadota</taxon>
        <taxon>Alphaproteobacteria</taxon>
        <taxon>Rhodobacterales</taxon>
        <taxon>Paracoccaceae</taxon>
        <taxon>Paracoccus</taxon>
    </lineage>
</organism>
<accession>A0A533I297</accession>
<protein>
    <recommendedName>
        <fullName evidence="4">Lipoprotein</fullName>
    </recommendedName>
</protein>
<comment type="caution">
    <text evidence="2">The sequence shown here is derived from an EMBL/GenBank/DDBJ whole genome shotgun (WGS) entry which is preliminary data.</text>
</comment>
<feature type="chain" id="PRO_5021781811" description="Lipoprotein" evidence="1">
    <location>
        <begin position="21"/>
        <end position="91"/>
    </location>
</feature>
<gene>
    <name evidence="2" type="ORF">DI616_13155</name>
</gene>
<feature type="signal peptide" evidence="1">
    <location>
        <begin position="1"/>
        <end position="20"/>
    </location>
</feature>
<name>A0A533I297_PARDE</name>
<proteinExistence type="predicted"/>
<sequence length="91" mass="9811">MHPAPCLLSLLLLAACMENAATPDADLRMRQQSACASAIADHIRRPVAVVSPRWLSETNGVATVETMDGTRRHLCTVDASGRVTGYSHPRN</sequence>
<reference evidence="2 3" key="1">
    <citation type="journal article" date="2017" name="Nat. Commun.">
        <title>In situ click chemistry generation of cyclooxygenase-2 inhibitors.</title>
        <authorList>
            <person name="Bhardwaj A."/>
            <person name="Kaur J."/>
            <person name="Wuest M."/>
            <person name="Wuest F."/>
        </authorList>
    </citation>
    <scope>NUCLEOTIDE SEQUENCE [LARGE SCALE GENOMIC DNA]</scope>
    <source>
        <strain evidence="2">S2_012_000_R3_94</strain>
    </source>
</reference>
<keyword evidence="1" id="KW-0732">Signal</keyword>